<dbReference type="Pfam" id="PF00215">
    <property type="entry name" value="OMPdecase"/>
    <property type="match status" value="1"/>
</dbReference>
<dbReference type="InterPro" id="IPR001754">
    <property type="entry name" value="OMPdeCOase_dom"/>
</dbReference>
<dbReference type="GO" id="GO:0005829">
    <property type="term" value="C:cytosol"/>
    <property type="evidence" value="ECO:0007669"/>
    <property type="project" value="TreeGrafter"/>
</dbReference>
<feature type="binding site" evidence="7 9">
    <location>
        <position position="131"/>
    </location>
    <ligand>
        <name>substrate</name>
    </ligand>
</feature>
<protein>
    <recommendedName>
        <fullName evidence="7">Orotidine 5'-phosphate decarboxylase</fullName>
        <ecNumber evidence="7">4.1.1.23</ecNumber>
    </recommendedName>
    <alternativeName>
        <fullName evidence="7">OMP decarboxylase</fullName>
        <shortName evidence="7">OMPDCase</shortName>
        <shortName evidence="7">OMPdecase</shortName>
    </alternativeName>
</protein>
<comment type="pathway">
    <text evidence="2 7 10">Pyrimidine metabolism; UMP biosynthesis via de novo pathway; UMP from orotate: step 2/2.</text>
</comment>
<dbReference type="NCBIfam" id="NF001273">
    <property type="entry name" value="PRK00230.1"/>
    <property type="match status" value="1"/>
</dbReference>
<dbReference type="EMBL" id="CP123872">
    <property type="protein sequence ID" value="WND03328.1"/>
    <property type="molecule type" value="Genomic_DNA"/>
</dbReference>
<evidence type="ECO:0000256" key="10">
    <source>
        <dbReference type="RuleBase" id="RU000512"/>
    </source>
</evidence>
<name>A0AA52EGP2_9PROT</name>
<dbReference type="SMART" id="SM00934">
    <property type="entry name" value="OMPdecase"/>
    <property type="match status" value="1"/>
</dbReference>
<evidence type="ECO:0000313" key="12">
    <source>
        <dbReference type="EMBL" id="WND03328.1"/>
    </source>
</evidence>
<comment type="similarity">
    <text evidence="7">Belongs to the OMP decarboxylase family. Type 1 subfamily.</text>
</comment>
<dbReference type="InterPro" id="IPR018089">
    <property type="entry name" value="OMPdecase_AS"/>
</dbReference>
<evidence type="ECO:0000256" key="2">
    <source>
        <dbReference type="ARBA" id="ARBA00004861"/>
    </source>
</evidence>
<reference evidence="12" key="1">
    <citation type="submission" date="2023-04" db="EMBL/GenBank/DDBJ databases">
        <title>Complete genome sequence of Temperatibacter marinus.</title>
        <authorList>
            <person name="Rong J.-C."/>
            <person name="Yi M.-L."/>
            <person name="Zhao Q."/>
        </authorList>
    </citation>
    <scope>NUCLEOTIDE SEQUENCE</scope>
    <source>
        <strain evidence="12">NBRC 110045</strain>
    </source>
</reference>
<evidence type="ECO:0000256" key="3">
    <source>
        <dbReference type="ARBA" id="ARBA00022793"/>
    </source>
</evidence>
<dbReference type="InterPro" id="IPR013785">
    <property type="entry name" value="Aldolase_TIM"/>
</dbReference>
<dbReference type="InterPro" id="IPR011060">
    <property type="entry name" value="RibuloseP-bd_barrel"/>
</dbReference>
<dbReference type="InterPro" id="IPR014732">
    <property type="entry name" value="OMPdecase"/>
</dbReference>
<feature type="active site" description="Proton donor" evidence="7">
    <location>
        <position position="69"/>
    </location>
</feature>
<evidence type="ECO:0000256" key="4">
    <source>
        <dbReference type="ARBA" id="ARBA00022975"/>
    </source>
</evidence>
<feature type="binding site" evidence="7">
    <location>
        <begin position="67"/>
        <end position="76"/>
    </location>
    <ligand>
        <name>substrate</name>
    </ligand>
</feature>
<comment type="catalytic activity">
    <reaction evidence="6 7 10">
        <text>orotidine 5'-phosphate + H(+) = UMP + CO2</text>
        <dbReference type="Rhea" id="RHEA:11596"/>
        <dbReference type="ChEBI" id="CHEBI:15378"/>
        <dbReference type="ChEBI" id="CHEBI:16526"/>
        <dbReference type="ChEBI" id="CHEBI:57538"/>
        <dbReference type="ChEBI" id="CHEBI:57865"/>
        <dbReference type="EC" id="4.1.1.23"/>
    </reaction>
</comment>
<evidence type="ECO:0000313" key="13">
    <source>
        <dbReference type="Proteomes" id="UP001268683"/>
    </source>
</evidence>
<evidence type="ECO:0000256" key="8">
    <source>
        <dbReference type="PIRSR" id="PIRSR614732-1"/>
    </source>
</evidence>
<dbReference type="EC" id="4.1.1.23" evidence="7"/>
<dbReference type="Proteomes" id="UP001268683">
    <property type="component" value="Chromosome"/>
</dbReference>
<feature type="active site" description="For OMPdecase activity" evidence="8">
    <location>
        <position position="69"/>
    </location>
</feature>
<dbReference type="AlphaFoldDB" id="A0AA52EGP2"/>
<dbReference type="KEGG" id="tmk:QGN29_02955"/>
<keyword evidence="13" id="KW-1185">Reference proteome</keyword>
<evidence type="ECO:0000256" key="7">
    <source>
        <dbReference type="HAMAP-Rule" id="MF_01200"/>
    </source>
</evidence>
<proteinExistence type="inferred from homology"/>
<dbReference type="CDD" id="cd04725">
    <property type="entry name" value="OMP_decarboxylase_like"/>
    <property type="match status" value="1"/>
</dbReference>
<comment type="subunit">
    <text evidence="7">Homodimer.</text>
</comment>
<sequence length="244" mass="25664">MTSDLIMAPKDRIYCALDSVNVDDVVSLATRLKGHVGGIKLGLEFYCANGAEGYKHVAATGMPIFLDLKFHDIPNTVAGAIRAVAPLGPKILTIHTQGGPEMMRRASETAAEQAEKYGLTKPLIAGVTILTSLDHADMLSIGVQDRVSDQVKRLATLAHGNGLDGMVCSPMEITIARQATDNEFQLVVPGIRPMGSAKGDQKRVMTPAEAVEAGANILVIGRPITQAKDPVAAAKAIAASLVSD</sequence>
<feature type="binding site" evidence="7 9">
    <location>
        <position position="221"/>
    </location>
    <ligand>
        <name>substrate</name>
    </ligand>
</feature>
<feature type="active site" description="For OMPdecase activity" evidence="8">
    <location>
        <position position="72"/>
    </location>
</feature>
<accession>A0AA52EGP2</accession>
<dbReference type="GO" id="GO:0004590">
    <property type="term" value="F:orotidine-5'-phosphate decarboxylase activity"/>
    <property type="evidence" value="ECO:0007669"/>
    <property type="project" value="UniProtKB-UniRule"/>
</dbReference>
<feature type="binding site" evidence="7 9">
    <location>
        <position position="201"/>
    </location>
    <ligand>
        <name>substrate</name>
    </ligand>
</feature>
<dbReference type="InterPro" id="IPR047596">
    <property type="entry name" value="OMPdecase_bac"/>
</dbReference>
<feature type="domain" description="Orotidine 5'-phosphate decarboxylase" evidence="11">
    <location>
        <begin position="12"/>
        <end position="237"/>
    </location>
</feature>
<dbReference type="NCBIfam" id="TIGR01740">
    <property type="entry name" value="pyrF"/>
    <property type="match status" value="1"/>
</dbReference>
<feature type="binding site" evidence="7 9">
    <location>
        <position position="192"/>
    </location>
    <ligand>
        <name>substrate</name>
    </ligand>
</feature>
<keyword evidence="3 7" id="KW-0210">Decarboxylase</keyword>
<keyword evidence="4 7" id="KW-0665">Pyrimidine biosynthesis</keyword>
<dbReference type="GO" id="GO:0006207">
    <property type="term" value="P:'de novo' pyrimidine nucleobase biosynthetic process"/>
    <property type="evidence" value="ECO:0007669"/>
    <property type="project" value="InterPro"/>
</dbReference>
<comment type="function">
    <text evidence="1 7">Catalyzes the decarboxylation of orotidine 5'-monophosphate (OMP) to uridine 5'-monophosphate (UMP).</text>
</comment>
<organism evidence="12 13">
    <name type="scientific">Temperatibacter marinus</name>
    <dbReference type="NCBI Taxonomy" id="1456591"/>
    <lineage>
        <taxon>Bacteria</taxon>
        <taxon>Pseudomonadati</taxon>
        <taxon>Pseudomonadota</taxon>
        <taxon>Alphaproteobacteria</taxon>
        <taxon>Kordiimonadales</taxon>
        <taxon>Temperatibacteraceae</taxon>
        <taxon>Temperatibacter</taxon>
    </lineage>
</organism>
<evidence type="ECO:0000259" key="11">
    <source>
        <dbReference type="SMART" id="SM00934"/>
    </source>
</evidence>
<evidence type="ECO:0000256" key="5">
    <source>
        <dbReference type="ARBA" id="ARBA00023239"/>
    </source>
</evidence>
<dbReference type="RefSeq" id="WP_310799181.1">
    <property type="nucleotide sequence ID" value="NZ_CP123872.1"/>
</dbReference>
<dbReference type="PANTHER" id="PTHR32119:SF2">
    <property type="entry name" value="OROTIDINE 5'-PHOSPHATE DECARBOXYLASE"/>
    <property type="match status" value="1"/>
</dbReference>
<dbReference type="SUPFAM" id="SSF51366">
    <property type="entry name" value="Ribulose-phoshate binding barrel"/>
    <property type="match status" value="1"/>
</dbReference>
<dbReference type="HAMAP" id="MF_01200_B">
    <property type="entry name" value="OMPdecase_type1_B"/>
    <property type="match status" value="1"/>
</dbReference>
<feature type="binding site" evidence="7 9">
    <location>
        <position position="18"/>
    </location>
    <ligand>
        <name>substrate</name>
    </ligand>
</feature>
<dbReference type="PROSITE" id="PS00156">
    <property type="entry name" value="OMPDECASE"/>
    <property type="match status" value="1"/>
</dbReference>
<keyword evidence="5 7" id="KW-0456">Lyase</keyword>
<dbReference type="PANTHER" id="PTHR32119">
    <property type="entry name" value="OROTIDINE 5'-PHOSPHATE DECARBOXYLASE"/>
    <property type="match status" value="1"/>
</dbReference>
<evidence type="ECO:0000256" key="9">
    <source>
        <dbReference type="PIRSR" id="PIRSR614732-2"/>
    </source>
</evidence>
<feature type="binding site" evidence="7 9">
    <location>
        <position position="222"/>
    </location>
    <ligand>
        <name>substrate</name>
    </ligand>
</feature>
<gene>
    <name evidence="7 12" type="primary">pyrF</name>
    <name evidence="12" type="ORF">QGN29_02955</name>
</gene>
<evidence type="ECO:0000256" key="6">
    <source>
        <dbReference type="ARBA" id="ARBA00049157"/>
    </source>
</evidence>
<feature type="active site" description="For OMPdecase activity" evidence="8">
    <location>
        <position position="67"/>
    </location>
</feature>
<feature type="binding site" evidence="7 9">
    <location>
        <position position="40"/>
    </location>
    <ligand>
        <name>substrate</name>
    </ligand>
</feature>
<dbReference type="Gene3D" id="3.20.20.70">
    <property type="entry name" value="Aldolase class I"/>
    <property type="match status" value="1"/>
</dbReference>
<dbReference type="GO" id="GO:0044205">
    <property type="term" value="P:'de novo' UMP biosynthetic process"/>
    <property type="evidence" value="ECO:0007669"/>
    <property type="project" value="UniProtKB-UniRule"/>
</dbReference>
<evidence type="ECO:0000256" key="1">
    <source>
        <dbReference type="ARBA" id="ARBA00002356"/>
    </source>
</evidence>